<feature type="compositionally biased region" description="Low complexity" evidence="1">
    <location>
        <begin position="320"/>
        <end position="338"/>
    </location>
</feature>
<feature type="region of interest" description="Disordered" evidence="1">
    <location>
        <begin position="238"/>
        <end position="274"/>
    </location>
</feature>
<evidence type="ECO:0000313" key="2">
    <source>
        <dbReference type="EMBL" id="PLW47546.1"/>
    </source>
</evidence>
<feature type="region of interest" description="Disordered" evidence="1">
    <location>
        <begin position="135"/>
        <end position="183"/>
    </location>
</feature>
<name>A0A2N5VCA2_9BASI</name>
<feature type="region of interest" description="Disordered" evidence="1">
    <location>
        <begin position="1"/>
        <end position="26"/>
    </location>
</feature>
<feature type="compositionally biased region" description="Pro residues" evidence="1">
    <location>
        <begin position="1"/>
        <end position="13"/>
    </location>
</feature>
<feature type="compositionally biased region" description="Polar residues" evidence="1">
    <location>
        <begin position="137"/>
        <end position="168"/>
    </location>
</feature>
<reference evidence="2 3" key="1">
    <citation type="submission" date="2017-11" db="EMBL/GenBank/DDBJ databases">
        <title>De novo assembly and phasing of dikaryotic genomes from two isolates of Puccinia coronata f. sp. avenae, the causal agent of oat crown rust.</title>
        <authorList>
            <person name="Miller M.E."/>
            <person name="Zhang Y."/>
            <person name="Omidvar V."/>
            <person name="Sperschneider J."/>
            <person name="Schwessinger B."/>
            <person name="Raley C."/>
            <person name="Palmer J.M."/>
            <person name="Garnica D."/>
            <person name="Upadhyaya N."/>
            <person name="Rathjen J."/>
            <person name="Taylor J.M."/>
            <person name="Park R.F."/>
            <person name="Dodds P.N."/>
            <person name="Hirsch C.D."/>
            <person name="Kianian S.F."/>
            <person name="Figueroa M."/>
        </authorList>
    </citation>
    <scope>NUCLEOTIDE SEQUENCE [LARGE SCALE GENOMIC DNA]</scope>
    <source>
        <strain evidence="2">12SD80</strain>
    </source>
</reference>
<feature type="compositionally biased region" description="Polar residues" evidence="1">
    <location>
        <begin position="568"/>
        <end position="583"/>
    </location>
</feature>
<protein>
    <submittedName>
        <fullName evidence="2">Uncharacterized protein</fullName>
    </submittedName>
</protein>
<gene>
    <name evidence="2" type="ORF">PCASD_08182</name>
</gene>
<dbReference type="EMBL" id="PGCI01000030">
    <property type="protein sequence ID" value="PLW47546.1"/>
    <property type="molecule type" value="Genomic_DNA"/>
</dbReference>
<dbReference type="Proteomes" id="UP000235392">
    <property type="component" value="Unassembled WGS sequence"/>
</dbReference>
<evidence type="ECO:0000256" key="1">
    <source>
        <dbReference type="SAM" id="MobiDB-lite"/>
    </source>
</evidence>
<accession>A0A2N5VCA2</accession>
<dbReference type="AlphaFoldDB" id="A0A2N5VCA2"/>
<comment type="caution">
    <text evidence="2">The sequence shown here is derived from an EMBL/GenBank/DDBJ whole genome shotgun (WGS) entry which is preliminary data.</text>
</comment>
<feature type="compositionally biased region" description="Low complexity" evidence="1">
    <location>
        <begin position="259"/>
        <end position="269"/>
    </location>
</feature>
<sequence>MNPSPVGKPPPRPATATSRLRWSRPAIHQLQTNQLRRNRTKSSQSAADLLLEGSLQGYQRDQERTPNTKHKHFLVLNHSQAHQTKPPPFSQHPNNFIPPEFNSQTQLNQQSGISVAPHLNHQALGQYTGVLLRPDSNKQTQNLGHNSTVPHSNQQAQVGYHPQSTLPGSHQPPPSSNKHGHNSTIPLYGCSALGLTTGVLSYGILTSPNTSVAPLSLATPLPNWEQLNADAEASLENLEKESQNADSALSTSNEKKSDQSNQSISSKSQLRNRITRDHTLDNQDYLIQNQAALLPQSKSQHHTPRPFKPPTIQTTCSLNTHNSNTTNTTITSPDTQTTPQRNGLNPLLGRSCQTCTVAGKDKDYIKCPQFNGNNFPIWKNKVLMFLRVKRLLKCIENRTQEEASQTKIEEYAEAACILGCHVSDEVYNHIINSNNIANAYTIWTDLQREYTSSSFLAIFRAWCKWKDVQYSNNMFAYVAGMEAVLSEFATMGLDMPPKILSCAIIAKITRKRSTLMETLISNKELLSHPKKIIAKLLDIANHDVAAKAQAIKSTPGTLSALYNHAPNQSQDHALTSQQRAPSSNKRKRPNPHPCKNGHHNPNATTHTEDNCWTLYPDKYKAAQAAKTPAAGLVTTASQPAPTGNPLGNVMKPASGYVTGPILQVNSSYLDRQSYLEGFSSSFQNPLIVRPRL</sequence>
<feature type="compositionally biased region" description="Basic residues" evidence="1">
    <location>
        <begin position="584"/>
        <end position="598"/>
    </location>
</feature>
<evidence type="ECO:0000313" key="3">
    <source>
        <dbReference type="Proteomes" id="UP000235392"/>
    </source>
</evidence>
<proteinExistence type="predicted"/>
<feature type="region of interest" description="Disordered" evidence="1">
    <location>
        <begin position="320"/>
        <end position="343"/>
    </location>
</feature>
<feature type="region of interest" description="Disordered" evidence="1">
    <location>
        <begin position="568"/>
        <end position="609"/>
    </location>
</feature>
<organism evidence="2 3">
    <name type="scientific">Puccinia coronata f. sp. avenae</name>
    <dbReference type="NCBI Taxonomy" id="200324"/>
    <lineage>
        <taxon>Eukaryota</taxon>
        <taxon>Fungi</taxon>
        <taxon>Dikarya</taxon>
        <taxon>Basidiomycota</taxon>
        <taxon>Pucciniomycotina</taxon>
        <taxon>Pucciniomycetes</taxon>
        <taxon>Pucciniales</taxon>
        <taxon>Pucciniaceae</taxon>
        <taxon>Puccinia</taxon>
    </lineage>
</organism>